<keyword evidence="1" id="KW-1133">Transmembrane helix</keyword>
<feature type="domain" description="Beta-glucuronidase C-terminal" evidence="3">
    <location>
        <begin position="460"/>
        <end position="570"/>
    </location>
</feature>
<dbReference type="STRING" id="1314776.A0A166F775"/>
<dbReference type="EMBL" id="KV428034">
    <property type="protein sequence ID" value="KZT40351.1"/>
    <property type="molecule type" value="Genomic_DNA"/>
</dbReference>
<dbReference type="InterPro" id="IPR013780">
    <property type="entry name" value="Glyco_hydro_b"/>
</dbReference>
<evidence type="ECO:0000256" key="1">
    <source>
        <dbReference type="SAM" id="Phobius"/>
    </source>
</evidence>
<feature type="chain" id="PRO_5007873098" evidence="2">
    <location>
        <begin position="22"/>
        <end position="658"/>
    </location>
</feature>
<proteinExistence type="predicted"/>
<keyword evidence="1" id="KW-0472">Membrane</keyword>
<dbReference type="Pfam" id="PF16862">
    <property type="entry name" value="Glyco_hydro_79C"/>
    <property type="match status" value="1"/>
</dbReference>
<evidence type="ECO:0000313" key="4">
    <source>
        <dbReference type="EMBL" id="KZT40351.1"/>
    </source>
</evidence>
<keyword evidence="4" id="KW-0378">Hydrolase</keyword>
<reference evidence="4 5" key="1">
    <citation type="journal article" date="2016" name="Mol. Biol. Evol.">
        <title>Comparative Genomics of Early-Diverging Mushroom-Forming Fungi Provides Insights into the Origins of Lignocellulose Decay Capabilities.</title>
        <authorList>
            <person name="Nagy L.G."/>
            <person name="Riley R."/>
            <person name="Tritt A."/>
            <person name="Adam C."/>
            <person name="Daum C."/>
            <person name="Floudas D."/>
            <person name="Sun H."/>
            <person name="Yadav J.S."/>
            <person name="Pangilinan J."/>
            <person name="Larsson K.H."/>
            <person name="Matsuura K."/>
            <person name="Barry K."/>
            <person name="Labutti K."/>
            <person name="Kuo R."/>
            <person name="Ohm R.A."/>
            <person name="Bhattacharya S.S."/>
            <person name="Shirouzu T."/>
            <person name="Yoshinaga Y."/>
            <person name="Martin F.M."/>
            <person name="Grigoriev I.V."/>
            <person name="Hibbett D.S."/>
        </authorList>
    </citation>
    <scope>NUCLEOTIDE SEQUENCE [LARGE SCALE GENOMIC DNA]</scope>
    <source>
        <strain evidence="4 5">HHB10207 ss-3</strain>
    </source>
</reference>
<dbReference type="OrthoDB" id="2796951at2759"/>
<dbReference type="PANTHER" id="PTHR36183">
    <property type="entry name" value="BETA-GLUCURONIDASE"/>
    <property type="match status" value="1"/>
</dbReference>
<feature type="signal peptide" evidence="2">
    <location>
        <begin position="1"/>
        <end position="21"/>
    </location>
</feature>
<dbReference type="SUPFAM" id="SSF51445">
    <property type="entry name" value="(Trans)glycosidases"/>
    <property type="match status" value="1"/>
</dbReference>
<dbReference type="InterPro" id="IPR031728">
    <property type="entry name" value="GlcAase_C"/>
</dbReference>
<dbReference type="Gene3D" id="2.60.40.1180">
    <property type="entry name" value="Golgi alpha-mannosidase II"/>
    <property type="match status" value="1"/>
</dbReference>
<evidence type="ECO:0000313" key="5">
    <source>
        <dbReference type="Proteomes" id="UP000076798"/>
    </source>
</evidence>
<sequence>MLSPLYITVFSFLLSLPFVSAVTLYTIPGPAATGTANPAFQTAICIGAVPCDGSQLTPTPNPGNITTAINIQLTDGGYPGLGIPVSGNFLGFSIELSVANQLFGNTGTQLNPIFLNLLANIETRAGRILIRVGGNSQESATIIPGGLPNGTAVEKITFSSDKTATPTLLLSPNLIYAMGNISNLVNVQWFLGVPFNDTSNPRTTLAEIAQHVLGDRLVGLQLGNEPDLYTINGLRPPTYTPDQFTADWGTVLQDYSSDSKVLNSSMFVGPSVCCGLDTGWTPEDVWNTGFLSDYADQLAWISVEHYPTNNCNDTGILDPEVLMPQLYMNHSAVVQLSAPYINTSQIALSLNKPFIMFETNTASCGGFSGLSDSFISAMWAVDYALSMASFNFTNALLHVGGQSDYYNPFTPPTTNQSSYRQWSIGPTFYSTLVVAESLGSSNLSQVVDLQLNSNNDLTPGYAIYEQGTAQRVVLFNYLTDPSGASDYTAYISVGGNETGQANGTPATISVKLLLAPSATDKWNTTWAGQTFGGPFASDGRITGSEQIIEITCDQPNNVCAVQVPAPAVAVVFLSQSSLQESQGTATATFQTTVATGTINTVSIDPSVLATSNGRGGQSFLGLGSTSPGSSDGFKITPYNALIACFLIMFCNALTLLSR</sequence>
<dbReference type="InterPro" id="IPR052974">
    <property type="entry name" value="GH79_Enzymes"/>
</dbReference>
<evidence type="ECO:0000256" key="2">
    <source>
        <dbReference type="SAM" id="SignalP"/>
    </source>
</evidence>
<dbReference type="PANTHER" id="PTHR36183:SF2">
    <property type="entry name" value="BETA-GLUCURONIDASE C-TERMINAL DOMAIN-CONTAINING PROTEIN"/>
    <property type="match status" value="1"/>
</dbReference>
<keyword evidence="5" id="KW-1185">Reference proteome</keyword>
<protein>
    <submittedName>
        <fullName evidence="4">Glycoside hydrolase family 79 protein</fullName>
    </submittedName>
</protein>
<keyword evidence="2" id="KW-0732">Signal</keyword>
<dbReference type="AlphaFoldDB" id="A0A166F775"/>
<gene>
    <name evidence="4" type="ORF">SISSUDRAFT_1002319</name>
</gene>
<feature type="transmembrane region" description="Helical" evidence="1">
    <location>
        <begin position="638"/>
        <end position="656"/>
    </location>
</feature>
<evidence type="ECO:0000259" key="3">
    <source>
        <dbReference type="Pfam" id="PF16862"/>
    </source>
</evidence>
<dbReference type="Proteomes" id="UP000076798">
    <property type="component" value="Unassembled WGS sequence"/>
</dbReference>
<dbReference type="Gene3D" id="3.20.20.80">
    <property type="entry name" value="Glycosidases"/>
    <property type="match status" value="1"/>
</dbReference>
<accession>A0A166F775</accession>
<organism evidence="4 5">
    <name type="scientific">Sistotremastrum suecicum HHB10207 ss-3</name>
    <dbReference type="NCBI Taxonomy" id="1314776"/>
    <lineage>
        <taxon>Eukaryota</taxon>
        <taxon>Fungi</taxon>
        <taxon>Dikarya</taxon>
        <taxon>Basidiomycota</taxon>
        <taxon>Agaricomycotina</taxon>
        <taxon>Agaricomycetes</taxon>
        <taxon>Sistotremastrales</taxon>
        <taxon>Sistotremastraceae</taxon>
        <taxon>Sistotremastrum</taxon>
    </lineage>
</organism>
<dbReference type="GO" id="GO:0016787">
    <property type="term" value="F:hydrolase activity"/>
    <property type="evidence" value="ECO:0007669"/>
    <property type="project" value="UniProtKB-KW"/>
</dbReference>
<dbReference type="InterPro" id="IPR017853">
    <property type="entry name" value="GH"/>
</dbReference>
<keyword evidence="1" id="KW-0812">Transmembrane</keyword>
<name>A0A166F775_9AGAM</name>